<keyword evidence="3" id="KW-1185">Reference proteome</keyword>
<sequence>MRVSNVMIDAFVFPILIKSMGEATVVLHGHVLKLGHDSDRYVRNAIMYVYAKCGPIEFARRVFDKMPERMVADWNSMISGYWRWGNDVEVVVAYTPHNNQHNHSINLLQHLAKYK</sequence>
<dbReference type="Gene3D" id="1.25.40.10">
    <property type="entry name" value="Tetratricopeptide repeat domain"/>
    <property type="match status" value="1"/>
</dbReference>
<gene>
    <name evidence="2" type="ORF">E3N88_28201</name>
</gene>
<organism evidence="2 3">
    <name type="scientific">Mikania micrantha</name>
    <name type="common">bitter vine</name>
    <dbReference type="NCBI Taxonomy" id="192012"/>
    <lineage>
        <taxon>Eukaryota</taxon>
        <taxon>Viridiplantae</taxon>
        <taxon>Streptophyta</taxon>
        <taxon>Embryophyta</taxon>
        <taxon>Tracheophyta</taxon>
        <taxon>Spermatophyta</taxon>
        <taxon>Magnoliopsida</taxon>
        <taxon>eudicotyledons</taxon>
        <taxon>Gunneridae</taxon>
        <taxon>Pentapetalae</taxon>
        <taxon>asterids</taxon>
        <taxon>campanulids</taxon>
        <taxon>Asterales</taxon>
        <taxon>Asteraceae</taxon>
        <taxon>Asteroideae</taxon>
        <taxon>Heliantheae alliance</taxon>
        <taxon>Eupatorieae</taxon>
        <taxon>Mikania</taxon>
    </lineage>
</organism>
<dbReference type="InterPro" id="IPR011990">
    <property type="entry name" value="TPR-like_helical_dom_sf"/>
</dbReference>
<dbReference type="EMBL" id="SZYD01000014">
    <property type="protein sequence ID" value="KAD4179610.1"/>
    <property type="molecule type" value="Genomic_DNA"/>
</dbReference>
<proteinExistence type="predicted"/>
<keyword evidence="1" id="KW-0677">Repeat</keyword>
<dbReference type="NCBIfam" id="TIGR00756">
    <property type="entry name" value="PPR"/>
    <property type="match status" value="1"/>
</dbReference>
<dbReference type="OrthoDB" id="185373at2759"/>
<evidence type="ECO:0000313" key="3">
    <source>
        <dbReference type="Proteomes" id="UP000326396"/>
    </source>
</evidence>
<reference evidence="2 3" key="1">
    <citation type="submission" date="2019-05" db="EMBL/GenBank/DDBJ databases">
        <title>Mikania micrantha, genome provides insights into the molecular mechanism of rapid growth.</title>
        <authorList>
            <person name="Liu B."/>
        </authorList>
    </citation>
    <scope>NUCLEOTIDE SEQUENCE [LARGE SCALE GENOMIC DNA]</scope>
    <source>
        <strain evidence="2">NLD-2019</strain>
        <tissue evidence="2">Leaf</tissue>
    </source>
</reference>
<dbReference type="GO" id="GO:0003723">
    <property type="term" value="F:RNA binding"/>
    <property type="evidence" value="ECO:0007669"/>
    <property type="project" value="InterPro"/>
</dbReference>
<dbReference type="Pfam" id="PF01535">
    <property type="entry name" value="PPR"/>
    <property type="match status" value="2"/>
</dbReference>
<name>A0A5N6MZZ2_9ASTR</name>
<evidence type="ECO:0008006" key="4">
    <source>
        <dbReference type="Google" id="ProtNLM"/>
    </source>
</evidence>
<dbReference type="PANTHER" id="PTHR47926">
    <property type="entry name" value="PENTATRICOPEPTIDE REPEAT-CONTAINING PROTEIN"/>
    <property type="match status" value="1"/>
</dbReference>
<dbReference type="AlphaFoldDB" id="A0A5N6MZZ2"/>
<comment type="caution">
    <text evidence="2">The sequence shown here is derived from an EMBL/GenBank/DDBJ whole genome shotgun (WGS) entry which is preliminary data.</text>
</comment>
<dbReference type="InterPro" id="IPR046960">
    <property type="entry name" value="PPR_At4g14850-like_plant"/>
</dbReference>
<dbReference type="Proteomes" id="UP000326396">
    <property type="component" value="Linkage Group LG4"/>
</dbReference>
<evidence type="ECO:0000313" key="2">
    <source>
        <dbReference type="EMBL" id="KAD4179610.1"/>
    </source>
</evidence>
<protein>
    <recommendedName>
        <fullName evidence="4">Pentatricopeptide repeat-containing protein</fullName>
    </recommendedName>
</protein>
<accession>A0A5N6MZZ2</accession>
<dbReference type="GO" id="GO:0009451">
    <property type="term" value="P:RNA modification"/>
    <property type="evidence" value="ECO:0007669"/>
    <property type="project" value="InterPro"/>
</dbReference>
<dbReference type="InterPro" id="IPR002885">
    <property type="entry name" value="PPR_rpt"/>
</dbReference>
<evidence type="ECO:0000256" key="1">
    <source>
        <dbReference type="ARBA" id="ARBA00022737"/>
    </source>
</evidence>